<dbReference type="GO" id="GO:0031992">
    <property type="term" value="F:energy transducer activity"/>
    <property type="evidence" value="ECO:0007669"/>
    <property type="project" value="TreeGrafter"/>
</dbReference>
<feature type="transmembrane region" description="Helical" evidence="11">
    <location>
        <begin position="90"/>
        <end position="111"/>
    </location>
</feature>
<dbReference type="Proteomes" id="UP000199679">
    <property type="component" value="Chromosome I"/>
</dbReference>
<dbReference type="GO" id="GO:0015031">
    <property type="term" value="P:protein transport"/>
    <property type="evidence" value="ECO:0007669"/>
    <property type="project" value="UniProtKB-KW"/>
</dbReference>
<dbReference type="InterPro" id="IPR008756">
    <property type="entry name" value="Peptidase_M56"/>
</dbReference>
<dbReference type="InterPro" id="IPR037682">
    <property type="entry name" value="TonB_C"/>
</dbReference>
<keyword evidence="3 10" id="KW-0813">Transport</keyword>
<evidence type="ECO:0000256" key="8">
    <source>
        <dbReference type="ARBA" id="ARBA00022989"/>
    </source>
</evidence>
<comment type="similarity">
    <text evidence="10">Belongs to the TonB-dependent receptor family.</text>
</comment>
<keyword evidence="7" id="KW-0653">Protein transport</keyword>
<organism evidence="13 14">
    <name type="scientific">Mucilaginibacter mallensis</name>
    <dbReference type="NCBI Taxonomy" id="652787"/>
    <lineage>
        <taxon>Bacteria</taxon>
        <taxon>Pseudomonadati</taxon>
        <taxon>Bacteroidota</taxon>
        <taxon>Sphingobacteriia</taxon>
        <taxon>Sphingobacteriales</taxon>
        <taxon>Sphingobacteriaceae</taxon>
        <taxon>Mucilaginibacter</taxon>
    </lineage>
</organism>
<dbReference type="InterPro" id="IPR037066">
    <property type="entry name" value="Plug_dom_sf"/>
</dbReference>
<dbReference type="SUPFAM" id="SSF56935">
    <property type="entry name" value="Porins"/>
    <property type="match status" value="1"/>
</dbReference>
<evidence type="ECO:0000256" key="9">
    <source>
        <dbReference type="ARBA" id="ARBA00023136"/>
    </source>
</evidence>
<dbReference type="InterPro" id="IPR051045">
    <property type="entry name" value="TonB-dependent_transducer"/>
</dbReference>
<dbReference type="PANTHER" id="PTHR33446">
    <property type="entry name" value="PROTEIN TONB-RELATED"/>
    <property type="match status" value="1"/>
</dbReference>
<keyword evidence="4" id="KW-1003">Cell membrane</keyword>
<proteinExistence type="inferred from homology"/>
<keyword evidence="8 11" id="KW-1133">Transmembrane helix</keyword>
<dbReference type="PROSITE" id="PS52016">
    <property type="entry name" value="TONB_DEPENDENT_REC_3"/>
    <property type="match status" value="1"/>
</dbReference>
<dbReference type="RefSeq" id="WP_091379907.1">
    <property type="nucleotide sequence ID" value="NZ_LT629740.1"/>
</dbReference>
<dbReference type="Pfam" id="PF05569">
    <property type="entry name" value="Peptidase_M56"/>
    <property type="match status" value="1"/>
</dbReference>
<keyword evidence="5" id="KW-0997">Cell inner membrane</keyword>
<dbReference type="OrthoDB" id="649093at2"/>
<dbReference type="GO" id="GO:0098797">
    <property type="term" value="C:plasma membrane protein complex"/>
    <property type="evidence" value="ECO:0007669"/>
    <property type="project" value="TreeGrafter"/>
</dbReference>
<feature type="transmembrane region" description="Helical" evidence="11">
    <location>
        <begin position="36"/>
        <end position="53"/>
    </location>
</feature>
<feature type="transmembrane region" description="Helical" evidence="11">
    <location>
        <begin position="6"/>
        <end position="24"/>
    </location>
</feature>
<evidence type="ECO:0000256" key="1">
    <source>
        <dbReference type="ARBA" id="ARBA00004383"/>
    </source>
</evidence>
<keyword evidence="10" id="KW-1134">Transmembrane beta strand</keyword>
<dbReference type="Pfam" id="PF03544">
    <property type="entry name" value="TonB_C"/>
    <property type="match status" value="1"/>
</dbReference>
<dbReference type="PANTHER" id="PTHR33446:SF2">
    <property type="entry name" value="PROTEIN TONB"/>
    <property type="match status" value="1"/>
</dbReference>
<feature type="transmembrane region" description="Helical" evidence="11">
    <location>
        <begin position="251"/>
        <end position="272"/>
    </location>
</feature>
<dbReference type="STRING" id="652787.SAMN05216490_5033"/>
<evidence type="ECO:0000256" key="7">
    <source>
        <dbReference type="ARBA" id="ARBA00022927"/>
    </source>
</evidence>
<dbReference type="EMBL" id="LT629740">
    <property type="protein sequence ID" value="SDT69548.1"/>
    <property type="molecule type" value="Genomic_DNA"/>
</dbReference>
<feature type="domain" description="TonB C-terminal" evidence="12">
    <location>
        <begin position="364"/>
        <end position="460"/>
    </location>
</feature>
<keyword evidence="6 10" id="KW-0812">Transmembrane</keyword>
<keyword evidence="9 10" id="KW-0472">Membrane</keyword>
<evidence type="ECO:0000256" key="2">
    <source>
        <dbReference type="ARBA" id="ARBA00006555"/>
    </source>
</evidence>
<keyword evidence="10" id="KW-0998">Cell outer membrane</keyword>
<dbReference type="Gene3D" id="3.30.1150.10">
    <property type="match status" value="1"/>
</dbReference>
<dbReference type="Pfam" id="PF07715">
    <property type="entry name" value="Plug"/>
    <property type="match status" value="1"/>
</dbReference>
<dbReference type="GO" id="GO:0009279">
    <property type="term" value="C:cell outer membrane"/>
    <property type="evidence" value="ECO:0007669"/>
    <property type="project" value="UniProtKB-SubCell"/>
</dbReference>
<accession>A0A1H2CGD4</accession>
<protein>
    <submittedName>
        <fullName evidence="13">Outer membrane transport energization protein TonB</fullName>
    </submittedName>
</protein>
<dbReference type="InterPro" id="IPR012910">
    <property type="entry name" value="Plug_dom"/>
</dbReference>
<evidence type="ECO:0000259" key="12">
    <source>
        <dbReference type="PROSITE" id="PS52015"/>
    </source>
</evidence>
<dbReference type="InterPro" id="IPR006260">
    <property type="entry name" value="TonB/TolA_C"/>
</dbReference>
<evidence type="ECO:0000256" key="4">
    <source>
        <dbReference type="ARBA" id="ARBA00022475"/>
    </source>
</evidence>
<comment type="subcellular location">
    <subcellularLocation>
        <location evidence="1">Cell inner membrane</location>
        <topology evidence="1">Single-pass membrane protein</topology>
        <orientation evidence="1">Periplasmic side</orientation>
    </subcellularLocation>
    <subcellularLocation>
        <location evidence="10">Cell outer membrane</location>
        <topology evidence="10">Multi-pass membrane protein</topology>
    </subcellularLocation>
</comment>
<dbReference type="SUPFAM" id="SSF74653">
    <property type="entry name" value="TolA/TonB C-terminal domain"/>
    <property type="match status" value="1"/>
</dbReference>
<evidence type="ECO:0000256" key="11">
    <source>
        <dbReference type="SAM" id="Phobius"/>
    </source>
</evidence>
<evidence type="ECO:0000313" key="13">
    <source>
        <dbReference type="EMBL" id="SDT69548.1"/>
    </source>
</evidence>
<evidence type="ECO:0000313" key="14">
    <source>
        <dbReference type="Proteomes" id="UP000199679"/>
    </source>
</evidence>
<evidence type="ECO:0000256" key="10">
    <source>
        <dbReference type="PROSITE-ProRule" id="PRU01360"/>
    </source>
</evidence>
<evidence type="ECO:0000256" key="6">
    <source>
        <dbReference type="ARBA" id="ARBA00022692"/>
    </source>
</evidence>
<gene>
    <name evidence="13" type="ORF">SAMN05216490_5033</name>
</gene>
<name>A0A1H2CGD4_MUCMA</name>
<reference evidence="13 14" key="1">
    <citation type="submission" date="2016-10" db="EMBL/GenBank/DDBJ databases">
        <authorList>
            <person name="de Groot N.N."/>
        </authorList>
    </citation>
    <scope>NUCLEOTIDE SEQUENCE [LARGE SCALE GENOMIC DNA]</scope>
    <source>
        <strain evidence="13 14">MP1X4</strain>
    </source>
</reference>
<evidence type="ECO:0000256" key="5">
    <source>
        <dbReference type="ARBA" id="ARBA00022519"/>
    </source>
</evidence>
<evidence type="ECO:0000256" key="3">
    <source>
        <dbReference type="ARBA" id="ARBA00022448"/>
    </source>
</evidence>
<keyword evidence="14" id="KW-1185">Reference proteome</keyword>
<dbReference type="Gene3D" id="2.170.130.10">
    <property type="entry name" value="TonB-dependent receptor, plug domain"/>
    <property type="match status" value="1"/>
</dbReference>
<dbReference type="GO" id="GO:0055085">
    <property type="term" value="P:transmembrane transport"/>
    <property type="evidence" value="ECO:0007669"/>
    <property type="project" value="InterPro"/>
</dbReference>
<dbReference type="AlphaFoldDB" id="A0A1H2CGD4"/>
<sequence length="550" mass="61593">MSWWQYLLLVNVYLVLFFGFYALLLRKETFFQLNRIYLVSAALLSFFIPVIQADWVKNLFITQTVHYSIYGGTPVVISQIKPITDAPFNIGQVLTAVYLTGVLFLVVRLVWQLISIKKIIDQPEQTAAYSFFKKIRMDKQTEDNHIIAAHEQVHAKQWHSADVLIIEAVMIINWFNPVVYFYRYAIKHIHEFIADNHALKAGTNKADYALMLLTQTFNAPSHHLVNSFFNSSLLKQRIIMLQKNKSQRTALIKYGLSAPLFILMLILSSATVNNSKAVTRVNKIAQKVFEISADSSMLTHITTVNIKPADSPSVAQEIASTNKKIDNTVAKEITVVEFKAIPRTDTVAKDLVFNAVETAPEFPGGLPAFYEFLSKTIRYPATDRENKVQGKAIITFIVEEDGSLTNVKGLRGPSETIIDESIRAVSLSPSWKPGMQNGKKVRVQYTVPVSFTLNDEDDQKGTGQISNVVIVGAPKTDTTNNKRPVTLMLTGMTAEPLYVIDGKKAKPDDLKAIDPSNIESITVLKDKSAETIYGKDGKNGVIVITMKKKK</sequence>
<comment type="similarity">
    <text evidence="2">Belongs to the TonB family.</text>
</comment>
<dbReference type="InterPro" id="IPR039426">
    <property type="entry name" value="TonB-dep_rcpt-like"/>
</dbReference>
<dbReference type="NCBIfam" id="TIGR01352">
    <property type="entry name" value="tonB_Cterm"/>
    <property type="match status" value="1"/>
</dbReference>
<dbReference type="CDD" id="cd07341">
    <property type="entry name" value="M56_BlaR1_MecR1_like"/>
    <property type="match status" value="1"/>
</dbReference>
<dbReference type="PROSITE" id="PS52015">
    <property type="entry name" value="TONB_CTD"/>
    <property type="match status" value="1"/>
</dbReference>